<proteinExistence type="predicted"/>
<evidence type="ECO:0000313" key="1">
    <source>
        <dbReference type="EMBL" id="KKN72754.1"/>
    </source>
</evidence>
<sequence length="101" mass="10677">MSRLKISIVAFAILSLSGAVAASQESPELPADLPPKGSVKLSQLISETEGRAGFHAIKSISYSRGEYEVVYYMMDGAEVRLNFDVKTGAVKPPKSGGLFGG</sequence>
<organism evidence="1">
    <name type="scientific">marine sediment metagenome</name>
    <dbReference type="NCBI Taxonomy" id="412755"/>
    <lineage>
        <taxon>unclassified sequences</taxon>
        <taxon>metagenomes</taxon>
        <taxon>ecological metagenomes</taxon>
    </lineage>
</organism>
<protein>
    <recommendedName>
        <fullName evidence="2">PepSY domain-containing protein</fullName>
    </recommendedName>
</protein>
<comment type="caution">
    <text evidence="1">The sequence shown here is derived from an EMBL/GenBank/DDBJ whole genome shotgun (WGS) entry which is preliminary data.</text>
</comment>
<dbReference type="AlphaFoldDB" id="A0A0F9T0E9"/>
<evidence type="ECO:0008006" key="2">
    <source>
        <dbReference type="Google" id="ProtNLM"/>
    </source>
</evidence>
<accession>A0A0F9T0E9</accession>
<gene>
    <name evidence="1" type="ORF">LCGC14_0408060</name>
</gene>
<reference evidence="1" key="1">
    <citation type="journal article" date="2015" name="Nature">
        <title>Complex archaea that bridge the gap between prokaryotes and eukaryotes.</title>
        <authorList>
            <person name="Spang A."/>
            <person name="Saw J.H."/>
            <person name="Jorgensen S.L."/>
            <person name="Zaremba-Niedzwiedzka K."/>
            <person name="Martijn J."/>
            <person name="Lind A.E."/>
            <person name="van Eijk R."/>
            <person name="Schleper C."/>
            <person name="Guy L."/>
            <person name="Ettema T.J."/>
        </authorList>
    </citation>
    <scope>NUCLEOTIDE SEQUENCE</scope>
</reference>
<dbReference type="EMBL" id="LAZR01000356">
    <property type="protein sequence ID" value="KKN72754.1"/>
    <property type="molecule type" value="Genomic_DNA"/>
</dbReference>
<name>A0A0F9T0E9_9ZZZZ</name>